<dbReference type="Gene3D" id="3.40.920.10">
    <property type="entry name" value="Pyruvate-ferredoxin oxidoreductase, PFOR, domain III"/>
    <property type="match status" value="1"/>
</dbReference>
<dbReference type="InterPro" id="IPR002869">
    <property type="entry name" value="Pyrv_flavodox_OxRed_cen"/>
</dbReference>
<dbReference type="PANTHER" id="PTHR43854:SF1">
    <property type="entry name" value="INDOLEPYRUVATE OXIDOREDUCTASE SUBUNIT IORB"/>
    <property type="match status" value="1"/>
</dbReference>
<dbReference type="NCBIfam" id="NF005325">
    <property type="entry name" value="PRK06853.1-5"/>
    <property type="match status" value="1"/>
</dbReference>
<name>A0A644ZFT6_9ZZZZ</name>
<dbReference type="PANTHER" id="PTHR43854">
    <property type="entry name" value="INDOLEPYRUVATE OXIDOREDUCTASE SUBUNIT IORB"/>
    <property type="match status" value="1"/>
</dbReference>
<dbReference type="InterPro" id="IPR019752">
    <property type="entry name" value="Pyrv/ketoisovalerate_OxRed_cat"/>
</dbReference>
<keyword evidence="1" id="KW-0560">Oxidoreductase</keyword>
<dbReference type="SUPFAM" id="SSF53323">
    <property type="entry name" value="Pyruvate-ferredoxin oxidoreductase, PFOR, domain III"/>
    <property type="match status" value="1"/>
</dbReference>
<dbReference type="Pfam" id="PF01558">
    <property type="entry name" value="POR"/>
    <property type="match status" value="1"/>
</dbReference>
<evidence type="ECO:0000313" key="3">
    <source>
        <dbReference type="EMBL" id="MPM39720.1"/>
    </source>
</evidence>
<evidence type="ECO:0000259" key="2">
    <source>
        <dbReference type="Pfam" id="PF01558"/>
    </source>
</evidence>
<reference evidence="3" key="1">
    <citation type="submission" date="2019-08" db="EMBL/GenBank/DDBJ databases">
        <authorList>
            <person name="Kucharzyk K."/>
            <person name="Murdoch R.W."/>
            <person name="Higgins S."/>
            <person name="Loffler F."/>
        </authorList>
    </citation>
    <scope>NUCLEOTIDE SEQUENCE</scope>
</reference>
<dbReference type="GO" id="GO:0016903">
    <property type="term" value="F:oxidoreductase activity, acting on the aldehyde or oxo group of donors"/>
    <property type="evidence" value="ECO:0007669"/>
    <property type="project" value="InterPro"/>
</dbReference>
<comment type="caution">
    <text evidence="3">The sequence shown here is derived from an EMBL/GenBank/DDBJ whole genome shotgun (WGS) entry which is preliminary data.</text>
</comment>
<gene>
    <name evidence="3" type="ORF">SDC9_86354</name>
</gene>
<dbReference type="AlphaFoldDB" id="A0A644ZFT6"/>
<protein>
    <recommendedName>
        <fullName evidence="2">Pyruvate/ketoisovalerate oxidoreductase catalytic domain-containing protein</fullName>
    </recommendedName>
</protein>
<organism evidence="3">
    <name type="scientific">bioreactor metagenome</name>
    <dbReference type="NCBI Taxonomy" id="1076179"/>
    <lineage>
        <taxon>unclassified sequences</taxon>
        <taxon>metagenomes</taxon>
        <taxon>ecological metagenomes</taxon>
    </lineage>
</organism>
<dbReference type="InterPro" id="IPR052198">
    <property type="entry name" value="IorB_Oxidoreductase"/>
</dbReference>
<sequence length="199" mass="22096">MTKSIMLVGVGGQGTILASKLLTIGLMEAGYDVKMSEIHGMSQRGGSVSSQVRYSEDNVYSPVIEIGGADMIVSFEKMEALRYLKYLKPEGKVVVNNYRLNSVSTLVGKFEYKEEEIDAELKRLDAKIIDAAKKAVELGNVKVMNVILLGSLVKSMKLEKIDWESIIRKNVKEKFIDLNIKAFRIGMDLVESEVSKIAV</sequence>
<evidence type="ECO:0000256" key="1">
    <source>
        <dbReference type="ARBA" id="ARBA00023002"/>
    </source>
</evidence>
<accession>A0A644ZFT6</accession>
<dbReference type="EMBL" id="VSSQ01008746">
    <property type="protein sequence ID" value="MPM39720.1"/>
    <property type="molecule type" value="Genomic_DNA"/>
</dbReference>
<proteinExistence type="predicted"/>
<feature type="domain" description="Pyruvate/ketoisovalerate oxidoreductase catalytic" evidence="2">
    <location>
        <begin position="11"/>
        <end position="188"/>
    </location>
</feature>